<dbReference type="PANTHER" id="PTHR34217">
    <property type="entry name" value="METAL-DEPENDENT CARBOXYPEPTIDASE"/>
    <property type="match status" value="1"/>
</dbReference>
<evidence type="ECO:0000256" key="2">
    <source>
        <dbReference type="ARBA" id="ARBA00022670"/>
    </source>
</evidence>
<feature type="binding site" evidence="9">
    <location>
        <position position="265"/>
    </location>
    <ligand>
        <name>Zn(2+)</name>
        <dbReference type="ChEBI" id="CHEBI:29105"/>
        <note>catalytic</note>
    </ligand>
</feature>
<dbReference type="PROSITE" id="PS52034">
    <property type="entry name" value="PEPTIDASE_M32"/>
    <property type="match status" value="1"/>
</dbReference>
<dbReference type="GO" id="GO:0046914">
    <property type="term" value="F:transition metal ion binding"/>
    <property type="evidence" value="ECO:0007669"/>
    <property type="project" value="UniProtKB-ARBA"/>
</dbReference>
<dbReference type="InterPro" id="IPR001333">
    <property type="entry name" value="Peptidase_M32_Taq"/>
</dbReference>
<dbReference type="PRINTS" id="PR00998">
    <property type="entry name" value="CRBOXYPTASET"/>
</dbReference>
<accession>A0A1J5T728</accession>
<comment type="caution">
    <text evidence="11">The sequence shown here is derived from an EMBL/GenBank/DDBJ whole genome shotgun (WGS) entry which is preliminary data.</text>
</comment>
<evidence type="ECO:0000313" key="11">
    <source>
        <dbReference type="EMBL" id="OIR16674.1"/>
    </source>
</evidence>
<feature type="active site" description="Proton donor/acceptor" evidence="10">
    <location>
        <position position="262"/>
    </location>
</feature>
<proteinExistence type="inferred from homology"/>
<evidence type="ECO:0000256" key="1">
    <source>
        <dbReference type="ARBA" id="ARBA00022645"/>
    </source>
</evidence>
<evidence type="ECO:0000313" key="12">
    <source>
        <dbReference type="Proteomes" id="UP000183815"/>
    </source>
</evidence>
<sequence length="497" mass="56249">MSNYNELISRVKELSVIESIGGLLAWDQETFMPPKGAQLRSESLAYLSKTAHSALINPEMGSLLDSLENDNLTDIESANIREIRRSYDKATKLPTSLVEEMARHKSHALQIWQKARAENDFTQFAPALEKNLDLACQAAEHYGYEENIYDAMLDIYEQGMTVSQLDLLFAGLRKEIVPLVKAIGESTSKPDLTFLKSTSFSEEGQRDFSLRVAKAIGFDFEGGRMDTSTHPFCSGAGPDDVRFTTRYDESFPFGCLYGVMHETGHGLYEQGLSREHEGTPLGKAVSLGVHESQSRLWENVVGRSREFWNHWLSDFCEVFPDVGDLDLDTIHCAVNNVEPSLIRVEADEATYNLHIMIRYEVEKALVNGNVKVNDLPQFWNSQMENYLGITPPDDAQGVLQDIHWSMGAFGYFPTYTLGNLYASQLWEATLRDIPDLPSLISRGETQPLLDWMRTNIHIHGSRWEPDDLILQATGEKPSSDAFIRYLKQKFQHLYNLS</sequence>
<organism evidence="11 12">
    <name type="scientific">Marine Group III euryarchaeote CG-Bathy1</name>
    <dbReference type="NCBI Taxonomy" id="1889001"/>
    <lineage>
        <taxon>Archaea</taxon>
        <taxon>Methanobacteriati</taxon>
        <taxon>Thermoplasmatota</taxon>
        <taxon>Thermoplasmata</taxon>
        <taxon>Candidatus Thermoprofundales</taxon>
    </lineage>
</organism>
<dbReference type="PIRSF" id="PIRSF006615">
    <property type="entry name" value="Zn_crbxpep_Taq"/>
    <property type="match status" value="1"/>
</dbReference>
<evidence type="ECO:0000256" key="7">
    <source>
        <dbReference type="ARBA" id="ARBA00061580"/>
    </source>
</evidence>
<evidence type="ECO:0000256" key="9">
    <source>
        <dbReference type="PIRSR" id="PIRSR006615-1"/>
    </source>
</evidence>
<keyword evidence="1 8" id="KW-0121">Carboxypeptidase</keyword>
<keyword evidence="2 8" id="KW-0645">Protease</keyword>
<dbReference type="CDD" id="cd06460">
    <property type="entry name" value="M32_Taq"/>
    <property type="match status" value="1"/>
</dbReference>
<comment type="cofactor">
    <cofactor evidence="9">
        <name>Zn(2+)</name>
        <dbReference type="ChEBI" id="CHEBI:29105"/>
    </cofactor>
    <text evidence="9">Binds 1 zinc ion per subunit.</text>
</comment>
<evidence type="ECO:0000256" key="6">
    <source>
        <dbReference type="ARBA" id="ARBA00052755"/>
    </source>
</evidence>
<comment type="similarity">
    <text evidence="7 8">Belongs to the peptidase M32 family.</text>
</comment>
<evidence type="ECO:0000256" key="3">
    <source>
        <dbReference type="ARBA" id="ARBA00022723"/>
    </source>
</evidence>
<keyword evidence="4 8" id="KW-0378">Hydrolase</keyword>
<dbReference type="AlphaFoldDB" id="A0A1J5T728"/>
<dbReference type="PANTHER" id="PTHR34217:SF1">
    <property type="entry name" value="CARBOXYPEPTIDASE 1"/>
    <property type="match status" value="1"/>
</dbReference>
<gene>
    <name evidence="11" type="ORF">BEU04_01710</name>
</gene>
<evidence type="ECO:0000256" key="8">
    <source>
        <dbReference type="PIRNR" id="PIRNR006615"/>
    </source>
</evidence>
<evidence type="ECO:0000256" key="10">
    <source>
        <dbReference type="PIRSR" id="PIRSR006615-2"/>
    </source>
</evidence>
<dbReference type="Pfam" id="PF02074">
    <property type="entry name" value="Peptidase_M32"/>
    <property type="match status" value="1"/>
</dbReference>
<dbReference type="FunFam" id="1.10.1370.30:FF:000003">
    <property type="entry name" value="Thermostable carboxypeptidase 1"/>
    <property type="match status" value="1"/>
</dbReference>
<keyword evidence="9" id="KW-0862">Zinc</keyword>
<name>A0A1J5T728_9ARCH</name>
<dbReference type="SUPFAM" id="SSF55486">
    <property type="entry name" value="Metalloproteases ('zincins'), catalytic domain"/>
    <property type="match status" value="1"/>
</dbReference>
<dbReference type="Gene3D" id="1.10.1370.30">
    <property type="match status" value="1"/>
</dbReference>
<comment type="catalytic activity">
    <reaction evidence="6 8">
        <text>Release of a C-terminal amino acid with broad specificity, except for -Pro.</text>
        <dbReference type="EC" id="3.4.17.19"/>
    </reaction>
</comment>
<protein>
    <recommendedName>
        <fullName evidence="8">Metal-dependent carboxypeptidase</fullName>
        <ecNumber evidence="8">3.4.17.19</ecNumber>
    </recommendedName>
</protein>
<dbReference type="EC" id="3.4.17.19" evidence="8"/>
<feature type="binding site" evidence="9">
    <location>
        <position position="291"/>
    </location>
    <ligand>
        <name>Zn(2+)</name>
        <dbReference type="ChEBI" id="CHEBI:29105"/>
        <note>catalytic</note>
    </ligand>
</feature>
<reference evidence="11 12" key="1">
    <citation type="submission" date="2016-08" db="EMBL/GenBank/DDBJ databases">
        <title>New Insights into Marine Group III Euryarchaeota, from dark to light.</title>
        <authorList>
            <person name="Haro-Moreno J.M."/>
            <person name="Rodriguez-Valera F."/>
            <person name="Lopez-Garcia P."/>
            <person name="Moreira D."/>
            <person name="Martin-Cuadrado A.B."/>
        </authorList>
    </citation>
    <scope>NUCLEOTIDE SEQUENCE [LARGE SCALE GENOMIC DNA]</scope>
    <source>
        <strain evidence="11">CG-Bathy1</strain>
    </source>
</reference>
<comment type="function">
    <text evidence="8">Broad specificity carboxypetidase that releases amino acids sequentially from the C-terminus, including neutral, aromatic, polar and basic residues.</text>
</comment>
<evidence type="ECO:0000256" key="4">
    <source>
        <dbReference type="ARBA" id="ARBA00022801"/>
    </source>
</evidence>
<keyword evidence="5 8" id="KW-0482">Metalloprotease</keyword>
<evidence type="ECO:0000256" key="5">
    <source>
        <dbReference type="ARBA" id="ARBA00023049"/>
    </source>
</evidence>
<feature type="binding site" evidence="9">
    <location>
        <position position="261"/>
    </location>
    <ligand>
        <name>Zn(2+)</name>
        <dbReference type="ChEBI" id="CHEBI:29105"/>
        <note>catalytic</note>
    </ligand>
</feature>
<dbReference type="GO" id="GO:0006508">
    <property type="term" value="P:proteolysis"/>
    <property type="evidence" value="ECO:0007669"/>
    <property type="project" value="UniProtKB-UniRule"/>
</dbReference>
<keyword evidence="3 8" id="KW-0479">Metal-binding</keyword>
<dbReference type="EMBL" id="MIYU01000012">
    <property type="protein sequence ID" value="OIR16674.1"/>
    <property type="molecule type" value="Genomic_DNA"/>
</dbReference>
<dbReference type="Proteomes" id="UP000183815">
    <property type="component" value="Unassembled WGS sequence"/>
</dbReference>
<dbReference type="GO" id="GO:0004181">
    <property type="term" value="F:metallocarboxypeptidase activity"/>
    <property type="evidence" value="ECO:0007669"/>
    <property type="project" value="UniProtKB-UniRule"/>
</dbReference>